<gene>
    <name evidence="5" type="primary">csiR</name>
    <name evidence="5" type="ORF">So717_31340</name>
</gene>
<dbReference type="PANTHER" id="PTHR43537">
    <property type="entry name" value="TRANSCRIPTIONAL REGULATOR, GNTR FAMILY"/>
    <property type="match status" value="1"/>
</dbReference>
<dbReference type="Pfam" id="PF00392">
    <property type="entry name" value="GntR"/>
    <property type="match status" value="1"/>
</dbReference>
<evidence type="ECO:0000256" key="1">
    <source>
        <dbReference type="ARBA" id="ARBA00023015"/>
    </source>
</evidence>
<keyword evidence="1" id="KW-0805">Transcription regulation</keyword>
<dbReference type="SUPFAM" id="SSF48008">
    <property type="entry name" value="GntR ligand-binding domain-like"/>
    <property type="match status" value="1"/>
</dbReference>
<dbReference type="PANTHER" id="PTHR43537:SF20">
    <property type="entry name" value="HTH-TYPE TRANSCRIPTIONAL REPRESSOR GLAR"/>
    <property type="match status" value="1"/>
</dbReference>
<keyword evidence="3" id="KW-0804">Transcription</keyword>
<dbReference type="GO" id="GO:0003677">
    <property type="term" value="F:DNA binding"/>
    <property type="evidence" value="ECO:0007669"/>
    <property type="project" value="UniProtKB-KW"/>
</dbReference>
<dbReference type="AlphaFoldDB" id="A0A640VWC7"/>
<dbReference type="GO" id="GO:0003700">
    <property type="term" value="F:DNA-binding transcription factor activity"/>
    <property type="evidence" value="ECO:0007669"/>
    <property type="project" value="InterPro"/>
</dbReference>
<dbReference type="SMART" id="SM00895">
    <property type="entry name" value="FCD"/>
    <property type="match status" value="1"/>
</dbReference>
<proteinExistence type="predicted"/>
<evidence type="ECO:0000256" key="3">
    <source>
        <dbReference type="ARBA" id="ARBA00023163"/>
    </source>
</evidence>
<dbReference type="OrthoDB" id="8638122at2"/>
<dbReference type="Proteomes" id="UP000436522">
    <property type="component" value="Unassembled WGS sequence"/>
</dbReference>
<dbReference type="Gene3D" id="1.20.120.530">
    <property type="entry name" value="GntR ligand-binding domain-like"/>
    <property type="match status" value="1"/>
</dbReference>
<evidence type="ECO:0000259" key="4">
    <source>
        <dbReference type="PROSITE" id="PS50949"/>
    </source>
</evidence>
<dbReference type="EMBL" id="BLIV01000006">
    <property type="protein sequence ID" value="GFE51381.1"/>
    <property type="molecule type" value="Genomic_DNA"/>
</dbReference>
<accession>A0A640VWC7</accession>
<dbReference type="SMART" id="SM00345">
    <property type="entry name" value="HTH_GNTR"/>
    <property type="match status" value="1"/>
</dbReference>
<dbReference type="InterPro" id="IPR036390">
    <property type="entry name" value="WH_DNA-bd_sf"/>
</dbReference>
<sequence>MPPAQSKPDQLHRHVRDDILALAFEPGQALRLPSLSEAYGVGLTPLRECLTRLKAERLVQVEHNKGFRVAPLTAEDLLDLEHSRNAIEGSLFVRSVAQGDDIWESGVIGTYHQLARTQVPSVLQSQDTLALWTDRHARFHTALIAGAPSTWLHSFRDQVNDQLSRYQRYIQRGLRRMAKSQPDVAGRAAEIFARAMALEPHTALYDAALARDPDAAQRCFEAHGQLSVCAFEELVTMVPVDGSGASATEETVS</sequence>
<dbReference type="SUPFAM" id="SSF46785">
    <property type="entry name" value="Winged helix' DNA-binding domain"/>
    <property type="match status" value="1"/>
</dbReference>
<dbReference type="RefSeq" id="WP_159979045.1">
    <property type="nucleotide sequence ID" value="NZ_BLIV01000006.1"/>
</dbReference>
<dbReference type="InterPro" id="IPR036388">
    <property type="entry name" value="WH-like_DNA-bd_sf"/>
</dbReference>
<evidence type="ECO:0000256" key="2">
    <source>
        <dbReference type="ARBA" id="ARBA00023125"/>
    </source>
</evidence>
<dbReference type="InterPro" id="IPR011711">
    <property type="entry name" value="GntR_C"/>
</dbReference>
<reference evidence="5 6" key="1">
    <citation type="submission" date="2019-12" db="EMBL/GenBank/DDBJ databases">
        <title>Roseobacter cerasinus sp. nov., isolated from seawater around aquaculture.</title>
        <authorList>
            <person name="Muramatsu S."/>
            <person name="Takabe Y."/>
            <person name="Mori K."/>
            <person name="Takaichi S."/>
            <person name="Hanada S."/>
        </authorList>
    </citation>
    <scope>NUCLEOTIDE SEQUENCE [LARGE SCALE GENOMIC DNA]</scope>
    <source>
        <strain evidence="5 6">AI77</strain>
    </source>
</reference>
<dbReference type="PROSITE" id="PS50949">
    <property type="entry name" value="HTH_GNTR"/>
    <property type="match status" value="1"/>
</dbReference>
<organism evidence="5 6">
    <name type="scientific">Roseobacter cerasinus</name>
    <dbReference type="NCBI Taxonomy" id="2602289"/>
    <lineage>
        <taxon>Bacteria</taxon>
        <taxon>Pseudomonadati</taxon>
        <taxon>Pseudomonadota</taxon>
        <taxon>Alphaproteobacteria</taxon>
        <taxon>Rhodobacterales</taxon>
        <taxon>Roseobacteraceae</taxon>
        <taxon>Roseobacter</taxon>
    </lineage>
</organism>
<dbReference type="Pfam" id="PF07729">
    <property type="entry name" value="FCD"/>
    <property type="match status" value="1"/>
</dbReference>
<comment type="caution">
    <text evidence="5">The sequence shown here is derived from an EMBL/GenBank/DDBJ whole genome shotgun (WGS) entry which is preliminary data.</text>
</comment>
<evidence type="ECO:0000313" key="6">
    <source>
        <dbReference type="Proteomes" id="UP000436522"/>
    </source>
</evidence>
<keyword evidence="6" id="KW-1185">Reference proteome</keyword>
<evidence type="ECO:0000313" key="5">
    <source>
        <dbReference type="EMBL" id="GFE51381.1"/>
    </source>
</evidence>
<dbReference type="Gene3D" id="1.10.10.10">
    <property type="entry name" value="Winged helix-like DNA-binding domain superfamily/Winged helix DNA-binding domain"/>
    <property type="match status" value="1"/>
</dbReference>
<protein>
    <submittedName>
        <fullName evidence="5">Transcriptional regulator</fullName>
    </submittedName>
</protein>
<keyword evidence="2" id="KW-0238">DNA-binding</keyword>
<dbReference type="InterPro" id="IPR000524">
    <property type="entry name" value="Tscrpt_reg_HTH_GntR"/>
</dbReference>
<dbReference type="InterPro" id="IPR008920">
    <property type="entry name" value="TF_FadR/GntR_C"/>
</dbReference>
<feature type="domain" description="HTH gntR-type" evidence="4">
    <location>
        <begin position="5"/>
        <end position="72"/>
    </location>
</feature>
<name>A0A640VWC7_9RHOB</name>